<evidence type="ECO:0000313" key="2">
    <source>
        <dbReference type="EMBL" id="CAB4263348.1"/>
    </source>
</evidence>
<name>A0A6J5TLB4_PRUAR</name>
<reference evidence="2 3" key="1">
    <citation type="submission" date="2020-05" db="EMBL/GenBank/DDBJ databases">
        <authorList>
            <person name="Campoy J."/>
            <person name="Schneeberger K."/>
            <person name="Spophaly S."/>
        </authorList>
    </citation>
    <scope>NUCLEOTIDE SEQUENCE [LARGE SCALE GENOMIC DNA]</scope>
    <source>
        <strain evidence="2">PruArmRojPasFocal</strain>
    </source>
</reference>
<gene>
    <name evidence="2" type="ORF">CURHAP_LOCUS3493</name>
</gene>
<organism evidence="2 3">
    <name type="scientific">Prunus armeniaca</name>
    <name type="common">Apricot</name>
    <name type="synonym">Armeniaca vulgaris</name>
    <dbReference type="NCBI Taxonomy" id="36596"/>
    <lineage>
        <taxon>Eukaryota</taxon>
        <taxon>Viridiplantae</taxon>
        <taxon>Streptophyta</taxon>
        <taxon>Embryophyta</taxon>
        <taxon>Tracheophyta</taxon>
        <taxon>Spermatophyta</taxon>
        <taxon>Magnoliopsida</taxon>
        <taxon>eudicotyledons</taxon>
        <taxon>Gunneridae</taxon>
        <taxon>Pentapetalae</taxon>
        <taxon>rosids</taxon>
        <taxon>fabids</taxon>
        <taxon>Rosales</taxon>
        <taxon>Rosaceae</taxon>
        <taxon>Amygdaloideae</taxon>
        <taxon>Amygdaleae</taxon>
        <taxon>Prunus</taxon>
    </lineage>
</organism>
<sequence length="166" mass="18233">MLCRRETDRDEDAESDAPLIPVKKRWVSWARSELPISHSFVPPGVKSSESGFGSGGLISPTQFEGGSMDIRYVITLVVSYLPLGVQYPVMGEGVGDEEREDGCLAAEAGDREAEGELRLEMELGYRYFSLPGSESFSSPGPSTETEEREAGYESDEIRASEEKREG</sequence>
<dbReference type="EMBL" id="CAEKDK010000001">
    <property type="protein sequence ID" value="CAB4263348.1"/>
    <property type="molecule type" value="Genomic_DNA"/>
</dbReference>
<accession>A0A6J5TLB4</accession>
<feature type="compositionally biased region" description="Basic and acidic residues" evidence="1">
    <location>
        <begin position="148"/>
        <end position="166"/>
    </location>
</feature>
<protein>
    <submittedName>
        <fullName evidence="2">Uncharacterized protein</fullName>
    </submittedName>
</protein>
<feature type="region of interest" description="Disordered" evidence="1">
    <location>
        <begin position="131"/>
        <end position="166"/>
    </location>
</feature>
<evidence type="ECO:0000256" key="1">
    <source>
        <dbReference type="SAM" id="MobiDB-lite"/>
    </source>
</evidence>
<evidence type="ECO:0000313" key="3">
    <source>
        <dbReference type="Proteomes" id="UP000507222"/>
    </source>
</evidence>
<dbReference type="Proteomes" id="UP000507222">
    <property type="component" value="Unassembled WGS sequence"/>
</dbReference>
<proteinExistence type="predicted"/>
<feature type="compositionally biased region" description="Low complexity" evidence="1">
    <location>
        <begin position="131"/>
        <end position="143"/>
    </location>
</feature>
<dbReference type="AlphaFoldDB" id="A0A6J5TLB4"/>